<protein>
    <submittedName>
        <fullName evidence="3">Phospholipase C</fullName>
    </submittedName>
</protein>
<evidence type="ECO:0000256" key="1">
    <source>
        <dbReference type="ARBA" id="ARBA00022801"/>
    </source>
</evidence>
<dbReference type="Gene3D" id="3.40.720.10">
    <property type="entry name" value="Alkaline Phosphatase, subunit A"/>
    <property type="match status" value="1"/>
</dbReference>
<feature type="signal peptide" evidence="2">
    <location>
        <begin position="1"/>
        <end position="29"/>
    </location>
</feature>
<gene>
    <name evidence="3" type="ORF">HDF17_002334</name>
</gene>
<feature type="chain" id="PRO_5030849862" evidence="2">
    <location>
        <begin position="30"/>
        <end position="409"/>
    </location>
</feature>
<dbReference type="Pfam" id="PF04185">
    <property type="entry name" value="Phosphoesterase"/>
    <property type="match status" value="1"/>
</dbReference>
<dbReference type="EMBL" id="JACCCW010000002">
    <property type="protein sequence ID" value="NYF80014.1"/>
    <property type="molecule type" value="Genomic_DNA"/>
</dbReference>
<dbReference type="PANTHER" id="PTHR31956">
    <property type="entry name" value="NON-SPECIFIC PHOSPHOLIPASE C4-RELATED"/>
    <property type="match status" value="1"/>
</dbReference>
<reference evidence="3 4" key="1">
    <citation type="submission" date="2020-07" db="EMBL/GenBank/DDBJ databases">
        <title>Genomic Encyclopedia of Type Strains, Phase IV (KMG-V): Genome sequencing to study the core and pangenomes of soil and plant-associated prokaryotes.</title>
        <authorList>
            <person name="Whitman W."/>
        </authorList>
    </citation>
    <scope>NUCLEOTIDE SEQUENCE [LARGE SCALE GENOMIC DNA]</scope>
    <source>
        <strain evidence="3 4">X4EP2</strain>
    </source>
</reference>
<keyword evidence="2" id="KW-0732">Signal</keyword>
<keyword evidence="1" id="KW-0378">Hydrolase</keyword>
<evidence type="ECO:0000313" key="3">
    <source>
        <dbReference type="EMBL" id="NYF80014.1"/>
    </source>
</evidence>
<dbReference type="InterPro" id="IPR007312">
    <property type="entry name" value="Phosphoesterase"/>
</dbReference>
<keyword evidence="4" id="KW-1185">Reference proteome</keyword>
<dbReference type="PANTHER" id="PTHR31956:SF8">
    <property type="entry name" value="ACID PHOSPHATASE PHOA (AFU_ORTHOLOGUE AFUA_1G03570)"/>
    <property type="match status" value="1"/>
</dbReference>
<dbReference type="InterPro" id="IPR017850">
    <property type="entry name" value="Alkaline_phosphatase_core_sf"/>
</dbReference>
<dbReference type="AlphaFoldDB" id="A0A7Y9PHJ5"/>
<evidence type="ECO:0000256" key="2">
    <source>
        <dbReference type="SAM" id="SignalP"/>
    </source>
</evidence>
<dbReference type="Proteomes" id="UP000589520">
    <property type="component" value="Unassembled WGS sequence"/>
</dbReference>
<name>A0A7Y9PHJ5_9BACT</name>
<comment type="caution">
    <text evidence="3">The sequence shown here is derived from an EMBL/GenBank/DDBJ whole genome shotgun (WGS) entry which is preliminary data.</text>
</comment>
<accession>A0A7Y9PHJ5</accession>
<dbReference type="RefSeq" id="WP_179491086.1">
    <property type="nucleotide sequence ID" value="NZ_JACCCW010000002.1"/>
</dbReference>
<dbReference type="GO" id="GO:0009395">
    <property type="term" value="P:phospholipid catabolic process"/>
    <property type="evidence" value="ECO:0007669"/>
    <property type="project" value="TreeGrafter"/>
</dbReference>
<sequence>MRTNILEKYMKKQALVLAAAMLMSVSALAKEGSEPVHRGSIPKLDHVFVIMMENHLKQEIIGNPNAPFMNQEAQEAGQATNYYGVGHPSLVNYLELTGGSNFGITNDDPLNWVSGPCHSNQYSNDCSGAVDSIYNGGEDIATPATAPSGGCNGQISFSGTPVDHNCALRNYASITYTPKTIAHQLVEAGLSWKDYQESLPTTGPRVDGVYYSDGNFSNLTPSSFFTSNTPTPVISQLYVTDHNPFVFFADVQQGYDPLLSENQVQEWNGAAGLYQDLATGDVPSLSFIVPNKCHDIHTVSGQANTCSDQQADIQLSDSVIKQVVLAIKASPVWMRGNNAIVIVFDENDYSNNFNRVPFIVDKNYGTAGSQVTTPYDHFDLLHTLEAGFRLPCLNHACDTTAEFISLFDK</sequence>
<organism evidence="3 4">
    <name type="scientific">Granulicella arctica</name>
    <dbReference type="NCBI Taxonomy" id="940613"/>
    <lineage>
        <taxon>Bacteria</taxon>
        <taxon>Pseudomonadati</taxon>
        <taxon>Acidobacteriota</taxon>
        <taxon>Terriglobia</taxon>
        <taxon>Terriglobales</taxon>
        <taxon>Acidobacteriaceae</taxon>
        <taxon>Granulicella</taxon>
    </lineage>
</organism>
<proteinExistence type="predicted"/>
<dbReference type="GO" id="GO:0016788">
    <property type="term" value="F:hydrolase activity, acting on ester bonds"/>
    <property type="evidence" value="ECO:0007669"/>
    <property type="project" value="InterPro"/>
</dbReference>
<evidence type="ECO:0000313" key="4">
    <source>
        <dbReference type="Proteomes" id="UP000589520"/>
    </source>
</evidence>